<sequence length="369" mass="40775">MMVALLSLGTVGCSTGAKLRGQAKEIQALNETIHERAYRCAPHEIAIAESSVEFGLYELNQGDFVRARNHIYRAEEHAKKADKMSDFDECRDQAVAMQVEKTPTVEVAEAKPQPKDQDGDGLLDNEDQCPMDPEDIDGFEDEDGCPDDDNDGDGIADVTDQCPFVKEDVDGFRDEDGCPEFDNDFDGIADLNDQCAGKPEDFDGYQDEDGCPETDNDADGIADMLDKCPLEAEDYDGDVDDDGCPEERKLVKVEGDQIKLNEKVHFKTAKSDILPQSYPLLNEVAEVLAANPTIKVRIEGHTDSRGSDRYNQKLSDERAASVVQYLVGRGIDSSRMLSKGFGEDRPIEDNATKAGRAANRRVEIHITER</sequence>
<dbReference type="PRINTS" id="PR01023">
    <property type="entry name" value="NAFLGMOTY"/>
</dbReference>
<dbReference type="InterPro" id="IPR050330">
    <property type="entry name" value="Bact_OuterMem_StrucFunc"/>
</dbReference>
<dbReference type="PANTHER" id="PTHR30329:SF21">
    <property type="entry name" value="LIPOPROTEIN YIAD-RELATED"/>
    <property type="match status" value="1"/>
</dbReference>
<reference evidence="8 9" key="1">
    <citation type="submission" date="2019-06" db="EMBL/GenBank/DDBJ databases">
        <title>Persicimonas caeni gen. nov., sp. nov., a predatory bacterium isolated from solar saltern.</title>
        <authorList>
            <person name="Wang S."/>
        </authorList>
    </citation>
    <scope>NUCLEOTIDE SEQUENCE [LARGE SCALE GENOMIC DNA]</scope>
    <source>
        <strain evidence="8 9">YN101</strain>
    </source>
</reference>
<protein>
    <submittedName>
        <fullName evidence="8">OmpA family protein</fullName>
    </submittedName>
</protein>
<feature type="domain" description="OmpA-like" evidence="7">
    <location>
        <begin position="253"/>
        <end position="369"/>
    </location>
</feature>
<dbReference type="GO" id="GO:0007155">
    <property type="term" value="P:cell adhesion"/>
    <property type="evidence" value="ECO:0007669"/>
    <property type="project" value="InterPro"/>
</dbReference>
<dbReference type="InterPro" id="IPR006665">
    <property type="entry name" value="OmpA-like"/>
</dbReference>
<feature type="compositionally biased region" description="Basic and acidic residues" evidence="6">
    <location>
        <begin position="108"/>
        <end position="118"/>
    </location>
</feature>
<dbReference type="AlphaFoldDB" id="A0A4Y6Q2V6"/>
<dbReference type="InterPro" id="IPR028974">
    <property type="entry name" value="TSP_type-3_rpt"/>
</dbReference>
<dbReference type="Gene3D" id="4.10.1080.10">
    <property type="entry name" value="TSP type-3 repeat"/>
    <property type="match status" value="1"/>
</dbReference>
<keyword evidence="2" id="KW-0732">Signal</keyword>
<dbReference type="OrthoDB" id="9805566at2"/>
<keyword evidence="9" id="KW-1185">Reference proteome</keyword>
<dbReference type="InterPro" id="IPR036737">
    <property type="entry name" value="OmpA-like_sf"/>
</dbReference>
<evidence type="ECO:0000256" key="6">
    <source>
        <dbReference type="SAM" id="MobiDB-lite"/>
    </source>
</evidence>
<evidence type="ECO:0000256" key="5">
    <source>
        <dbReference type="PROSITE-ProRule" id="PRU00473"/>
    </source>
</evidence>
<evidence type="ECO:0000256" key="1">
    <source>
        <dbReference type="ARBA" id="ARBA00004442"/>
    </source>
</evidence>
<dbReference type="GO" id="GO:0009279">
    <property type="term" value="C:cell outer membrane"/>
    <property type="evidence" value="ECO:0007669"/>
    <property type="project" value="UniProtKB-SubCell"/>
</dbReference>
<dbReference type="InterPro" id="IPR006664">
    <property type="entry name" value="OMP_bac"/>
</dbReference>
<dbReference type="PROSITE" id="PS51123">
    <property type="entry name" value="OMPA_2"/>
    <property type="match status" value="1"/>
</dbReference>
<dbReference type="PANTHER" id="PTHR30329">
    <property type="entry name" value="STATOR ELEMENT OF FLAGELLAR MOTOR COMPLEX"/>
    <property type="match status" value="1"/>
</dbReference>
<dbReference type="Proteomes" id="UP000315995">
    <property type="component" value="Chromosome"/>
</dbReference>
<gene>
    <name evidence="8" type="ORF">FIV42_13615</name>
</gene>
<feature type="compositionally biased region" description="Basic and acidic residues" evidence="6">
    <location>
        <begin position="360"/>
        <end position="369"/>
    </location>
</feature>
<dbReference type="Pfam" id="PF02412">
    <property type="entry name" value="TSP_3"/>
    <property type="match status" value="1"/>
</dbReference>
<evidence type="ECO:0000313" key="9">
    <source>
        <dbReference type="Proteomes" id="UP000315995"/>
    </source>
</evidence>
<dbReference type="GO" id="GO:0005509">
    <property type="term" value="F:calcium ion binding"/>
    <property type="evidence" value="ECO:0007669"/>
    <property type="project" value="InterPro"/>
</dbReference>
<feature type="compositionally biased region" description="Acidic residues" evidence="6">
    <location>
        <begin position="119"/>
        <end position="128"/>
    </location>
</feature>
<dbReference type="Pfam" id="PF00691">
    <property type="entry name" value="OmpA"/>
    <property type="match status" value="1"/>
</dbReference>
<accession>A0A5B8YG82</accession>
<feature type="region of interest" description="Disordered" evidence="6">
    <location>
        <begin position="342"/>
        <end position="369"/>
    </location>
</feature>
<accession>A0A4Y6Q2V6</accession>
<evidence type="ECO:0000313" key="8">
    <source>
        <dbReference type="EMBL" id="QDG54886.1"/>
    </source>
</evidence>
<name>A0A4Y6Q2V6_PERCE</name>
<keyword evidence="3 5" id="KW-0472">Membrane</keyword>
<proteinExistence type="predicted"/>
<comment type="subcellular location">
    <subcellularLocation>
        <location evidence="1">Cell outer membrane</location>
    </subcellularLocation>
</comment>
<evidence type="ECO:0000256" key="4">
    <source>
        <dbReference type="ARBA" id="ARBA00023237"/>
    </source>
</evidence>
<dbReference type="PRINTS" id="PR01021">
    <property type="entry name" value="OMPADOMAIN"/>
</dbReference>
<evidence type="ECO:0000256" key="3">
    <source>
        <dbReference type="ARBA" id="ARBA00023136"/>
    </source>
</evidence>
<dbReference type="CDD" id="cd07185">
    <property type="entry name" value="OmpA_C-like"/>
    <property type="match status" value="1"/>
</dbReference>
<feature type="compositionally biased region" description="Basic and acidic residues" evidence="6">
    <location>
        <begin position="342"/>
        <end position="351"/>
    </location>
</feature>
<evidence type="ECO:0000256" key="2">
    <source>
        <dbReference type="ARBA" id="ARBA00022729"/>
    </source>
</evidence>
<dbReference type="EMBL" id="CP041186">
    <property type="protein sequence ID" value="QDG54886.1"/>
    <property type="molecule type" value="Genomic_DNA"/>
</dbReference>
<dbReference type="InterPro" id="IPR003367">
    <property type="entry name" value="Thrombospondin_3-like_rpt"/>
</dbReference>
<dbReference type="Gene3D" id="3.30.1330.60">
    <property type="entry name" value="OmpA-like domain"/>
    <property type="match status" value="1"/>
</dbReference>
<evidence type="ECO:0000259" key="7">
    <source>
        <dbReference type="PROSITE" id="PS51123"/>
    </source>
</evidence>
<organism evidence="8 9">
    <name type="scientific">Persicimonas caeni</name>
    <dbReference type="NCBI Taxonomy" id="2292766"/>
    <lineage>
        <taxon>Bacteria</taxon>
        <taxon>Deltaproteobacteria</taxon>
        <taxon>Bradymonadales</taxon>
        <taxon>Bradymonadaceae</taxon>
        <taxon>Persicimonas</taxon>
    </lineage>
</organism>
<dbReference type="SUPFAM" id="SSF103088">
    <property type="entry name" value="OmpA-like"/>
    <property type="match status" value="1"/>
</dbReference>
<feature type="region of interest" description="Disordered" evidence="6">
    <location>
        <begin position="105"/>
        <end position="128"/>
    </location>
</feature>
<keyword evidence="4" id="KW-0998">Cell outer membrane</keyword>